<accession>A0ABU4JUB6</accession>
<evidence type="ECO:0000256" key="6">
    <source>
        <dbReference type="SAM" id="Phobius"/>
    </source>
</evidence>
<evidence type="ECO:0000256" key="2">
    <source>
        <dbReference type="ARBA" id="ARBA00022448"/>
    </source>
</evidence>
<feature type="transmembrane region" description="Helical" evidence="6">
    <location>
        <begin position="350"/>
        <end position="369"/>
    </location>
</feature>
<evidence type="ECO:0000313" key="7">
    <source>
        <dbReference type="EMBL" id="MDW8801742.1"/>
    </source>
</evidence>
<organism evidence="7 8">
    <name type="scientific">Clostridium tanneri</name>
    <dbReference type="NCBI Taxonomy" id="3037988"/>
    <lineage>
        <taxon>Bacteria</taxon>
        <taxon>Bacillati</taxon>
        <taxon>Bacillota</taxon>
        <taxon>Clostridia</taxon>
        <taxon>Eubacteriales</taxon>
        <taxon>Clostridiaceae</taxon>
        <taxon>Clostridium</taxon>
    </lineage>
</organism>
<dbReference type="Pfam" id="PF13520">
    <property type="entry name" value="AA_permease_2"/>
    <property type="match status" value="1"/>
</dbReference>
<dbReference type="PIRSF" id="PIRSF006060">
    <property type="entry name" value="AA_transporter"/>
    <property type="match status" value="1"/>
</dbReference>
<keyword evidence="3 6" id="KW-0812">Transmembrane</keyword>
<keyword evidence="5 6" id="KW-0472">Membrane</keyword>
<evidence type="ECO:0000256" key="5">
    <source>
        <dbReference type="ARBA" id="ARBA00023136"/>
    </source>
</evidence>
<feature type="transmembrane region" description="Helical" evidence="6">
    <location>
        <begin position="153"/>
        <end position="171"/>
    </location>
</feature>
<dbReference type="RefSeq" id="WP_318798197.1">
    <property type="nucleotide sequence ID" value="NZ_JARUJP010000012.1"/>
</dbReference>
<keyword evidence="2" id="KW-0813">Transport</keyword>
<dbReference type="EMBL" id="JARUJP010000012">
    <property type="protein sequence ID" value="MDW8801742.1"/>
    <property type="molecule type" value="Genomic_DNA"/>
</dbReference>
<dbReference type="Proteomes" id="UP001281656">
    <property type="component" value="Unassembled WGS sequence"/>
</dbReference>
<keyword evidence="8" id="KW-1185">Reference proteome</keyword>
<feature type="transmembrane region" description="Helical" evidence="6">
    <location>
        <begin position="432"/>
        <end position="450"/>
    </location>
</feature>
<sequence length="476" mass="50510">MKSFFRKKDVNSILDSNKNSSSERSLGAFDVTLMSIGATIGTGVMVLTGVVAARDAGPAVVLSFIGSAIACILVALCYAEFASSIPTSGSAYAYIYASLGEFIAHLVGWSLFIGYVVCTATVAGGWSAYFNSLLRECGFNLPSIFINIPGEGGIVNAPAVIVVLLITILLSKGTKESKKVNNIMVFVKLGVIVLFVAVGAFFIKPVNWKPFMPFGFKGVFAGAASVFLAYAGFDAVSTSAEEVKDPQKNLPRGIIASMIGCTLIYIIVCLVLTGVTHYSKLNVGDAMAYALSSVGQGWAASILSIGAVVGILAVILAYLYGSSRILFSMSRDGLLPKVCSNANPKTNVPVFSTWVVGCLAALLAGVIDLKQLADLANMTLLATFSLVALSVIVLRKTHPNLERGFKVPLVPVLPLMAIACCLFLMFSLSKTTWLYFGTWLAIGVIVYFAYSHKHSSLQSEDISQSISENILEEKGA</sequence>
<proteinExistence type="predicted"/>
<dbReference type="InterPro" id="IPR002293">
    <property type="entry name" value="AA/rel_permease1"/>
</dbReference>
<dbReference type="PANTHER" id="PTHR43243:SF4">
    <property type="entry name" value="CATIONIC AMINO ACID TRANSPORTER 4"/>
    <property type="match status" value="1"/>
</dbReference>
<evidence type="ECO:0000256" key="4">
    <source>
        <dbReference type="ARBA" id="ARBA00022989"/>
    </source>
</evidence>
<dbReference type="Gene3D" id="1.20.1740.10">
    <property type="entry name" value="Amino acid/polyamine transporter I"/>
    <property type="match status" value="1"/>
</dbReference>
<dbReference type="PANTHER" id="PTHR43243">
    <property type="entry name" value="INNER MEMBRANE TRANSPORTER YGJI-RELATED"/>
    <property type="match status" value="1"/>
</dbReference>
<keyword evidence="4 6" id="KW-1133">Transmembrane helix</keyword>
<name>A0ABU4JUB6_9CLOT</name>
<comment type="subcellular location">
    <subcellularLocation>
        <location evidence="1">Membrane</location>
        <topology evidence="1">Multi-pass membrane protein</topology>
    </subcellularLocation>
</comment>
<reference evidence="7 8" key="1">
    <citation type="submission" date="2023-04" db="EMBL/GenBank/DDBJ databases">
        <title>Clostridium tannerae sp. nov., isolated from the fecal material of an alpaca.</title>
        <authorList>
            <person name="Miller S."/>
            <person name="Hendry M."/>
            <person name="King J."/>
            <person name="Sankaranarayanan K."/>
            <person name="Lawson P.A."/>
        </authorList>
    </citation>
    <scope>NUCLEOTIDE SEQUENCE [LARGE SCALE GENOMIC DNA]</scope>
    <source>
        <strain evidence="7 8">A1-XYC3</strain>
    </source>
</reference>
<feature type="transmembrane region" description="Helical" evidence="6">
    <location>
        <begin position="183"/>
        <end position="203"/>
    </location>
</feature>
<evidence type="ECO:0000256" key="1">
    <source>
        <dbReference type="ARBA" id="ARBA00004141"/>
    </source>
</evidence>
<feature type="transmembrane region" description="Helical" evidence="6">
    <location>
        <begin position="59"/>
        <end position="81"/>
    </location>
</feature>
<gene>
    <name evidence="7" type="ORF">P8V03_11350</name>
</gene>
<feature type="transmembrane region" description="Helical" evidence="6">
    <location>
        <begin position="215"/>
        <end position="233"/>
    </location>
</feature>
<feature type="transmembrane region" description="Helical" evidence="6">
    <location>
        <begin position="407"/>
        <end position="426"/>
    </location>
</feature>
<feature type="transmembrane region" description="Helical" evidence="6">
    <location>
        <begin position="28"/>
        <end position="53"/>
    </location>
</feature>
<feature type="transmembrane region" description="Helical" evidence="6">
    <location>
        <begin position="102"/>
        <end position="126"/>
    </location>
</feature>
<protein>
    <submittedName>
        <fullName evidence="7">Amino acid permease</fullName>
    </submittedName>
</protein>
<feature type="transmembrane region" description="Helical" evidence="6">
    <location>
        <begin position="375"/>
        <end position="395"/>
    </location>
</feature>
<feature type="transmembrane region" description="Helical" evidence="6">
    <location>
        <begin position="254"/>
        <end position="278"/>
    </location>
</feature>
<evidence type="ECO:0000256" key="3">
    <source>
        <dbReference type="ARBA" id="ARBA00022692"/>
    </source>
</evidence>
<evidence type="ECO:0000313" key="8">
    <source>
        <dbReference type="Proteomes" id="UP001281656"/>
    </source>
</evidence>
<feature type="transmembrane region" description="Helical" evidence="6">
    <location>
        <begin position="298"/>
        <end position="321"/>
    </location>
</feature>
<comment type="caution">
    <text evidence="7">The sequence shown here is derived from an EMBL/GenBank/DDBJ whole genome shotgun (WGS) entry which is preliminary data.</text>
</comment>